<dbReference type="Gene3D" id="3.30.450.40">
    <property type="match status" value="2"/>
</dbReference>
<feature type="domain" description="GAF" evidence="5">
    <location>
        <begin position="26"/>
        <end position="173"/>
    </location>
</feature>
<dbReference type="SUPFAM" id="SSF55781">
    <property type="entry name" value="GAF domain-like"/>
    <property type="match status" value="2"/>
</dbReference>
<keyword evidence="3" id="KW-0902">Two-component regulatory system</keyword>
<keyword evidence="2" id="KW-0418">Kinase</keyword>
<dbReference type="InterPro" id="IPR003018">
    <property type="entry name" value="GAF"/>
</dbReference>
<dbReference type="Proteomes" id="UP001205337">
    <property type="component" value="Unassembled WGS sequence"/>
</dbReference>
<keyword evidence="1" id="KW-0808">Transferase</keyword>
<dbReference type="InterPro" id="IPR003594">
    <property type="entry name" value="HATPase_dom"/>
</dbReference>
<feature type="compositionally biased region" description="Polar residues" evidence="4">
    <location>
        <begin position="535"/>
        <end position="549"/>
    </location>
</feature>
<sequence length="549" mass="57575">MPDPDARAERMRRLLEAVPDVVGELELANVLERIVEAAVELVDARWGALGVISPDGGLEQFVHVGMTDDEVSAIGHLPEGHGILGAVIDTGEPIRLPHLSADARSVGFPAHHPHMDAFLGVPIRVRERVFGNLYLTGRDGGPEFTDEDERLVGSLASVAAIAIENARLFDEQVRRERWSTALAEVTAALLSEDTVDVLAVLAERVASVIDSELVCVIVAAGDDDGVPMLRVDTARGVGAEELVGRRYPADGTLSGRAIASGSIASTESGEPGESVLRDGPSAAMALPVRAGEVVLGALTVYRRADAPRFSDAERAMASEFAQQAGIAIELTRGRSDRARLALVEDRSRIARDLHDHVIQRLFGTGLALQAVGARNPGAAEAIAAQVDAIDAAIGEIRTAIFALAPRTGGEGRLRHRLLDIATDAAPGLANPPLVTFAGPVDLLVSGELADDVLAVARECLANAARHADASRVEVAVSVDDDLVVVTVDDDGVGLPEGARRASGTRNLEERARLRGGGFELGPRPGGGTRARWSAPVSSPATPGSDRSTP</sequence>
<dbReference type="Pfam" id="PF13185">
    <property type="entry name" value="GAF_2"/>
    <property type="match status" value="2"/>
</dbReference>
<evidence type="ECO:0000256" key="2">
    <source>
        <dbReference type="ARBA" id="ARBA00022777"/>
    </source>
</evidence>
<evidence type="ECO:0000313" key="6">
    <source>
        <dbReference type="EMBL" id="MCS0499104.1"/>
    </source>
</evidence>
<dbReference type="Gene3D" id="3.30.565.10">
    <property type="entry name" value="Histidine kinase-like ATPase, C-terminal domain"/>
    <property type="match status" value="1"/>
</dbReference>
<dbReference type="PANTHER" id="PTHR24421:SF56">
    <property type="entry name" value="OXYGEN SENSOR HISTIDINE KINASE RESPONSE REGULATOR DOST"/>
    <property type="match status" value="1"/>
</dbReference>
<dbReference type="RefSeq" id="WP_258798124.1">
    <property type="nucleotide sequence ID" value="NZ_JANTHX010000005.1"/>
</dbReference>
<proteinExistence type="predicted"/>
<feature type="compositionally biased region" description="Gly residues" evidence="4">
    <location>
        <begin position="514"/>
        <end position="528"/>
    </location>
</feature>
<dbReference type="Pfam" id="PF07730">
    <property type="entry name" value="HisKA_3"/>
    <property type="match status" value="1"/>
</dbReference>
<dbReference type="InterPro" id="IPR029016">
    <property type="entry name" value="GAF-like_dom_sf"/>
</dbReference>
<evidence type="ECO:0000259" key="5">
    <source>
        <dbReference type="SMART" id="SM00065"/>
    </source>
</evidence>
<accession>A0ABT1ZEF7</accession>
<dbReference type="Pfam" id="PF02518">
    <property type="entry name" value="HATPase_c"/>
    <property type="match status" value="1"/>
</dbReference>
<gene>
    <name evidence="6" type="ORF">NUH29_06010</name>
</gene>
<dbReference type="InterPro" id="IPR011712">
    <property type="entry name" value="Sig_transdc_His_kin_sub3_dim/P"/>
</dbReference>
<dbReference type="PANTHER" id="PTHR24421">
    <property type="entry name" value="NITRATE/NITRITE SENSOR PROTEIN NARX-RELATED"/>
    <property type="match status" value="1"/>
</dbReference>
<name>A0ABT1ZEF7_9MICO</name>
<reference evidence="6 7" key="1">
    <citation type="submission" date="2022-08" db="EMBL/GenBank/DDBJ databases">
        <authorList>
            <person name="Li F."/>
        </authorList>
    </citation>
    <scope>NUCLEOTIDE SEQUENCE [LARGE SCALE GENOMIC DNA]</scope>
    <source>
        <strain evidence="6 7">10F1B-8-1</strain>
    </source>
</reference>
<dbReference type="SMART" id="SM00065">
    <property type="entry name" value="GAF"/>
    <property type="match status" value="2"/>
</dbReference>
<dbReference type="Gene3D" id="1.20.5.1930">
    <property type="match status" value="1"/>
</dbReference>
<dbReference type="EMBL" id="JANTHX010000005">
    <property type="protein sequence ID" value="MCS0499104.1"/>
    <property type="molecule type" value="Genomic_DNA"/>
</dbReference>
<protein>
    <submittedName>
        <fullName evidence="6">GAF domain-containing protein</fullName>
    </submittedName>
</protein>
<feature type="domain" description="GAF" evidence="5">
    <location>
        <begin position="193"/>
        <end position="338"/>
    </location>
</feature>
<keyword evidence="7" id="KW-1185">Reference proteome</keyword>
<evidence type="ECO:0000256" key="3">
    <source>
        <dbReference type="ARBA" id="ARBA00023012"/>
    </source>
</evidence>
<comment type="caution">
    <text evidence="6">The sequence shown here is derived from an EMBL/GenBank/DDBJ whole genome shotgun (WGS) entry which is preliminary data.</text>
</comment>
<dbReference type="SUPFAM" id="SSF55874">
    <property type="entry name" value="ATPase domain of HSP90 chaperone/DNA topoisomerase II/histidine kinase"/>
    <property type="match status" value="1"/>
</dbReference>
<organism evidence="6 7">
    <name type="scientific">Protaetiibacter mangrovi</name>
    <dbReference type="NCBI Taxonomy" id="2970926"/>
    <lineage>
        <taxon>Bacteria</taxon>
        <taxon>Bacillati</taxon>
        <taxon>Actinomycetota</taxon>
        <taxon>Actinomycetes</taxon>
        <taxon>Micrococcales</taxon>
        <taxon>Microbacteriaceae</taxon>
        <taxon>Protaetiibacter</taxon>
    </lineage>
</organism>
<evidence type="ECO:0000313" key="7">
    <source>
        <dbReference type="Proteomes" id="UP001205337"/>
    </source>
</evidence>
<evidence type="ECO:0000256" key="1">
    <source>
        <dbReference type="ARBA" id="ARBA00022679"/>
    </source>
</evidence>
<dbReference type="InterPro" id="IPR036890">
    <property type="entry name" value="HATPase_C_sf"/>
</dbReference>
<dbReference type="InterPro" id="IPR050482">
    <property type="entry name" value="Sensor_HK_TwoCompSys"/>
</dbReference>
<feature type="region of interest" description="Disordered" evidence="4">
    <location>
        <begin position="513"/>
        <end position="549"/>
    </location>
</feature>
<evidence type="ECO:0000256" key="4">
    <source>
        <dbReference type="SAM" id="MobiDB-lite"/>
    </source>
</evidence>